<reference evidence="2 3" key="1">
    <citation type="submission" date="2019-08" db="EMBL/GenBank/DDBJ databases">
        <title>Complete genome sequence of Candidatus Uab amorphum.</title>
        <authorList>
            <person name="Shiratori T."/>
            <person name="Suzuki S."/>
            <person name="Kakizawa Y."/>
            <person name="Ishida K."/>
        </authorList>
    </citation>
    <scope>NUCLEOTIDE SEQUENCE [LARGE SCALE GENOMIC DNA]</scope>
    <source>
        <strain evidence="2 3">SRT547</strain>
    </source>
</reference>
<protein>
    <recommendedName>
        <fullName evidence="4">Squalene cyclase C-terminal domain-containing protein</fullName>
    </recommendedName>
</protein>
<feature type="signal peptide" evidence="1">
    <location>
        <begin position="1"/>
        <end position="20"/>
    </location>
</feature>
<evidence type="ECO:0000313" key="3">
    <source>
        <dbReference type="Proteomes" id="UP000326354"/>
    </source>
</evidence>
<dbReference type="KEGG" id="uam:UABAM_03734"/>
<gene>
    <name evidence="2" type="ORF">UABAM_03734</name>
</gene>
<evidence type="ECO:0008006" key="4">
    <source>
        <dbReference type="Google" id="ProtNLM"/>
    </source>
</evidence>
<keyword evidence="3" id="KW-1185">Reference proteome</keyword>
<dbReference type="Proteomes" id="UP000326354">
    <property type="component" value="Chromosome"/>
</dbReference>
<dbReference type="Gene3D" id="1.50.10.20">
    <property type="match status" value="2"/>
</dbReference>
<dbReference type="CDD" id="cd00688">
    <property type="entry name" value="ISOPREN_C2_like"/>
    <property type="match status" value="1"/>
</dbReference>
<accession>A0A5S9INV5</accession>
<evidence type="ECO:0000313" key="2">
    <source>
        <dbReference type="EMBL" id="BBM85368.1"/>
    </source>
</evidence>
<organism evidence="2 3">
    <name type="scientific">Uabimicrobium amorphum</name>
    <dbReference type="NCBI Taxonomy" id="2596890"/>
    <lineage>
        <taxon>Bacteria</taxon>
        <taxon>Pseudomonadati</taxon>
        <taxon>Planctomycetota</taxon>
        <taxon>Candidatus Uabimicrobiia</taxon>
        <taxon>Candidatus Uabimicrobiales</taxon>
        <taxon>Candidatus Uabimicrobiaceae</taxon>
        <taxon>Candidatus Uabimicrobium</taxon>
    </lineage>
</organism>
<dbReference type="RefSeq" id="WP_151969476.1">
    <property type="nucleotide sequence ID" value="NZ_AP019860.1"/>
</dbReference>
<feature type="chain" id="PRO_5024817692" description="Squalene cyclase C-terminal domain-containing protein" evidence="1">
    <location>
        <begin position="21"/>
        <end position="369"/>
    </location>
</feature>
<dbReference type="SUPFAM" id="SSF48239">
    <property type="entry name" value="Terpenoid cyclases/Protein prenyltransferases"/>
    <property type="match status" value="1"/>
</dbReference>
<dbReference type="OrthoDB" id="179940at2"/>
<dbReference type="InterPro" id="IPR008930">
    <property type="entry name" value="Terpenoid_cyclase/PrenylTrfase"/>
</dbReference>
<sequence>MRYLVIVLLASMFLPQMSFADEKKSTSVKLSKETKGKVKSAIDRGVRYLRYSQNKEGHWGHPGVTALVLYSFFLSPRKYGPDDGPWVRRPIEHLVSLQKKNGGIYATNLGNYITAVALLALSGNPDVAKQHEDVIKKAQQYLVDLQCDEGEGYDPAKDPFYGGVGYGGDERPDLSNTQYAMEALHDSGLSKDHEVYKKALIFLQRCQNRTESNDQIGKGWVANDGGFVYYPANSKAGSDGSKYRSYGSMTYAGIKSYIYASVDKNDPRVQAAYKWIASNYDLSENPGGVGHKGLFYYYHTFAKTMSVYGEDTITDDKNVVHNWREDLAKVLLEKQREDGSWVNTQDKWWEGDPRLVTAYAVLALSICYK</sequence>
<dbReference type="AlphaFoldDB" id="A0A5S9INV5"/>
<evidence type="ECO:0000256" key="1">
    <source>
        <dbReference type="SAM" id="SignalP"/>
    </source>
</evidence>
<dbReference type="EMBL" id="AP019860">
    <property type="protein sequence ID" value="BBM85368.1"/>
    <property type="molecule type" value="Genomic_DNA"/>
</dbReference>
<keyword evidence="1" id="KW-0732">Signal</keyword>
<name>A0A5S9INV5_UABAM</name>
<proteinExistence type="predicted"/>